<dbReference type="InterPro" id="IPR010727">
    <property type="entry name" value="DUF1302"/>
</dbReference>
<keyword evidence="1" id="KW-0732">Signal</keyword>
<dbReference type="RefSeq" id="WP_072243417.1">
    <property type="nucleotide sequence ID" value="NZ_CYHB01000004.1"/>
</dbReference>
<evidence type="ECO:0000256" key="1">
    <source>
        <dbReference type="SAM" id="SignalP"/>
    </source>
</evidence>
<evidence type="ECO:0000313" key="2">
    <source>
        <dbReference type="EMBL" id="CUA86624.1"/>
    </source>
</evidence>
<keyword evidence="3" id="KW-1185">Reference proteome</keyword>
<dbReference type="EMBL" id="CYHB01000004">
    <property type="protein sequence ID" value="CUA86624.1"/>
    <property type="molecule type" value="Genomic_DNA"/>
</dbReference>
<dbReference type="Pfam" id="PF06980">
    <property type="entry name" value="DUF1302"/>
    <property type="match status" value="1"/>
</dbReference>
<reference evidence="3" key="1">
    <citation type="submission" date="2015-08" db="EMBL/GenBank/DDBJ databases">
        <authorList>
            <person name="Varghese N."/>
        </authorList>
    </citation>
    <scope>NUCLEOTIDE SEQUENCE [LARGE SCALE GENOMIC DNA]</scope>
    <source>
        <strain evidence="3">DSM 27808</strain>
    </source>
</reference>
<feature type="chain" id="PRO_5005504108" description="DUF1302 domain-containing protein" evidence="1">
    <location>
        <begin position="30"/>
        <end position="614"/>
    </location>
</feature>
<sequence length="614" mass="67420">MKRRTTMLKKLPIASAIALALAGTASVQAAEFEVGDFRVKFDSIISYGAAWRMEERDMRLIHPGNMEGGLGQSGVADDGNLNYDKGDMVSSVLKGVHDLSIDGGDYGAFVRFKYWYDDVIKNNEVAHGHTSTNYYPNVTLDNDGLDDWSTGSGIKLLDAFVYGYFDIGDMPANLRVGRQVLSWGESTFIFNGINAINPVDVNAVRRPGVEIKEALLPVGMINLNVGLTDETSLDMFYQYEWDDYKLDGCGTFFSTVDILGGPGCNKVTLNPQLVPGLASSNLSDLESIQYGTYLERRPDIEPDDGGQYGFALRHYATSIDTEFGVYFMNIHTQTPIISAYNWQQQPSPALSHPDGIPIAGPDYVLQFPEDQKIFGLSASTLIGEWSVGGEVSHRLDMPVQINTTEILSAGLRAGVPSTFSNRIQRDGTGAITNLGELQEGYDEYDVSQWQLTGVRFFDRALGSDRITFIGEVAVSKVHGLADLDEQRYGRNPVFGKCLTVADQNALGNPTATTNINCEGFVTATSWGYRARVVGEYNNVFSGWNMFPTIAFGHDVKGYSANSNFIEGRKTLGLSVDFSYLSEYKIGVGYNITDGADFDPADDRDFASVSFSYSF</sequence>
<gene>
    <name evidence="2" type="ORF">Ga0061064_1540</name>
</gene>
<evidence type="ECO:0000313" key="3">
    <source>
        <dbReference type="Proteomes" id="UP000182598"/>
    </source>
</evidence>
<protein>
    <recommendedName>
        <fullName evidence="4">DUF1302 domain-containing protein</fullName>
    </recommendedName>
</protein>
<proteinExistence type="predicted"/>
<dbReference type="Proteomes" id="UP000182598">
    <property type="component" value="Unassembled WGS sequence"/>
</dbReference>
<accession>A0A0K6H728</accession>
<dbReference type="AlphaFoldDB" id="A0A0K6H728"/>
<name>A0A0K6H728_9GAMM</name>
<organism evidence="2 3">
    <name type="scientific">Pseudidiomarina woesei</name>
    <dbReference type="NCBI Taxonomy" id="1381080"/>
    <lineage>
        <taxon>Bacteria</taxon>
        <taxon>Pseudomonadati</taxon>
        <taxon>Pseudomonadota</taxon>
        <taxon>Gammaproteobacteria</taxon>
        <taxon>Alteromonadales</taxon>
        <taxon>Idiomarinaceae</taxon>
        <taxon>Pseudidiomarina</taxon>
    </lineage>
</organism>
<feature type="signal peptide" evidence="1">
    <location>
        <begin position="1"/>
        <end position="29"/>
    </location>
</feature>
<evidence type="ECO:0008006" key="4">
    <source>
        <dbReference type="Google" id="ProtNLM"/>
    </source>
</evidence>